<feature type="transmembrane region" description="Helical" evidence="4">
    <location>
        <begin position="121"/>
        <end position="140"/>
    </location>
</feature>
<name>A0A0D2QPU0_GOSRA</name>
<dbReference type="Gramene" id="KJB18941">
    <property type="protein sequence ID" value="KJB18941"/>
    <property type="gene ID" value="B456_003G076300"/>
</dbReference>
<accession>A0A0D2QPU0</accession>
<keyword evidence="1 4" id="KW-0812">Transmembrane</keyword>
<evidence type="ECO:0000313" key="6">
    <source>
        <dbReference type="Proteomes" id="UP000032304"/>
    </source>
</evidence>
<dbReference type="InterPro" id="IPR030184">
    <property type="entry name" value="WAT1-related"/>
</dbReference>
<proteinExistence type="predicted"/>
<dbReference type="AlphaFoldDB" id="A0A0D2QPU0"/>
<feature type="transmembrane region" description="Helical" evidence="4">
    <location>
        <begin position="12"/>
        <end position="35"/>
    </location>
</feature>
<feature type="transmembrane region" description="Helical" evidence="4">
    <location>
        <begin position="47"/>
        <end position="68"/>
    </location>
</feature>
<dbReference type="Proteomes" id="UP000032304">
    <property type="component" value="Chromosome 3"/>
</dbReference>
<evidence type="ECO:0000256" key="4">
    <source>
        <dbReference type="SAM" id="Phobius"/>
    </source>
</evidence>
<gene>
    <name evidence="5" type="ORF">B456_003G076300</name>
</gene>
<feature type="non-terminal residue" evidence="5">
    <location>
        <position position="1"/>
    </location>
</feature>
<keyword evidence="2 4" id="KW-1133">Transmembrane helix</keyword>
<evidence type="ECO:0000256" key="2">
    <source>
        <dbReference type="ARBA" id="ARBA00022989"/>
    </source>
</evidence>
<sequence>KKRSPITLSFLCKIFYLSIAGITLMQNCVIIGVIYKSPTLASALANLIPAFTFLLVLSLIFVAMPILFPRIQPHLHPFPSTMLTTSNNWLIGALFIAAISLSLSAKIVGQVVVLKGYPSEITLVSFYCLFGPIQFALVTFP</sequence>
<evidence type="ECO:0008006" key="7">
    <source>
        <dbReference type="Google" id="ProtNLM"/>
    </source>
</evidence>
<dbReference type="eggNOG" id="ENOG502RP6W">
    <property type="taxonomic scope" value="Eukaryota"/>
</dbReference>
<dbReference type="EMBL" id="CM001742">
    <property type="protein sequence ID" value="KJB18941.1"/>
    <property type="molecule type" value="Genomic_DNA"/>
</dbReference>
<evidence type="ECO:0000313" key="5">
    <source>
        <dbReference type="EMBL" id="KJB18941.1"/>
    </source>
</evidence>
<organism evidence="5 6">
    <name type="scientific">Gossypium raimondii</name>
    <name type="common">Peruvian cotton</name>
    <name type="synonym">Gossypium klotzschianum subsp. raimondii</name>
    <dbReference type="NCBI Taxonomy" id="29730"/>
    <lineage>
        <taxon>Eukaryota</taxon>
        <taxon>Viridiplantae</taxon>
        <taxon>Streptophyta</taxon>
        <taxon>Embryophyta</taxon>
        <taxon>Tracheophyta</taxon>
        <taxon>Spermatophyta</taxon>
        <taxon>Magnoliopsida</taxon>
        <taxon>eudicotyledons</taxon>
        <taxon>Gunneridae</taxon>
        <taxon>Pentapetalae</taxon>
        <taxon>rosids</taxon>
        <taxon>malvids</taxon>
        <taxon>Malvales</taxon>
        <taxon>Malvaceae</taxon>
        <taxon>Malvoideae</taxon>
        <taxon>Gossypium</taxon>
    </lineage>
</organism>
<keyword evidence="6" id="KW-1185">Reference proteome</keyword>
<dbReference type="STRING" id="29730.A0A0D2QPU0"/>
<keyword evidence="3 4" id="KW-0472">Membrane</keyword>
<feature type="transmembrane region" description="Helical" evidence="4">
    <location>
        <begin position="89"/>
        <end position="109"/>
    </location>
</feature>
<dbReference type="GO" id="GO:0022857">
    <property type="term" value="F:transmembrane transporter activity"/>
    <property type="evidence" value="ECO:0007669"/>
    <property type="project" value="InterPro"/>
</dbReference>
<evidence type="ECO:0000256" key="1">
    <source>
        <dbReference type="ARBA" id="ARBA00022692"/>
    </source>
</evidence>
<reference evidence="5 6" key="1">
    <citation type="journal article" date="2012" name="Nature">
        <title>Repeated polyploidization of Gossypium genomes and the evolution of spinnable cotton fibres.</title>
        <authorList>
            <person name="Paterson A.H."/>
            <person name="Wendel J.F."/>
            <person name="Gundlach H."/>
            <person name="Guo H."/>
            <person name="Jenkins J."/>
            <person name="Jin D."/>
            <person name="Llewellyn D."/>
            <person name="Showmaker K.C."/>
            <person name="Shu S."/>
            <person name="Udall J."/>
            <person name="Yoo M.J."/>
            <person name="Byers R."/>
            <person name="Chen W."/>
            <person name="Doron-Faigenboim A."/>
            <person name="Duke M.V."/>
            <person name="Gong L."/>
            <person name="Grimwood J."/>
            <person name="Grover C."/>
            <person name="Grupp K."/>
            <person name="Hu G."/>
            <person name="Lee T.H."/>
            <person name="Li J."/>
            <person name="Lin L."/>
            <person name="Liu T."/>
            <person name="Marler B.S."/>
            <person name="Page J.T."/>
            <person name="Roberts A.W."/>
            <person name="Romanel E."/>
            <person name="Sanders W.S."/>
            <person name="Szadkowski E."/>
            <person name="Tan X."/>
            <person name="Tang H."/>
            <person name="Xu C."/>
            <person name="Wang J."/>
            <person name="Wang Z."/>
            <person name="Zhang D."/>
            <person name="Zhang L."/>
            <person name="Ashrafi H."/>
            <person name="Bedon F."/>
            <person name="Bowers J.E."/>
            <person name="Brubaker C.L."/>
            <person name="Chee P.W."/>
            <person name="Das S."/>
            <person name="Gingle A.R."/>
            <person name="Haigler C.H."/>
            <person name="Harker D."/>
            <person name="Hoffmann L.V."/>
            <person name="Hovav R."/>
            <person name="Jones D.C."/>
            <person name="Lemke C."/>
            <person name="Mansoor S."/>
            <person name="ur Rahman M."/>
            <person name="Rainville L.N."/>
            <person name="Rambani A."/>
            <person name="Reddy U.K."/>
            <person name="Rong J.K."/>
            <person name="Saranga Y."/>
            <person name="Scheffler B.E."/>
            <person name="Scheffler J.A."/>
            <person name="Stelly D.M."/>
            <person name="Triplett B.A."/>
            <person name="Van Deynze A."/>
            <person name="Vaslin M.F."/>
            <person name="Waghmare V.N."/>
            <person name="Walford S.A."/>
            <person name="Wright R.J."/>
            <person name="Zaki E.A."/>
            <person name="Zhang T."/>
            <person name="Dennis E.S."/>
            <person name="Mayer K.F."/>
            <person name="Peterson D.G."/>
            <person name="Rokhsar D.S."/>
            <person name="Wang X."/>
            <person name="Schmutz J."/>
        </authorList>
    </citation>
    <scope>NUCLEOTIDE SEQUENCE [LARGE SCALE GENOMIC DNA]</scope>
</reference>
<dbReference type="PANTHER" id="PTHR31218">
    <property type="entry name" value="WAT1-RELATED PROTEIN"/>
    <property type="match status" value="1"/>
</dbReference>
<evidence type="ECO:0000256" key="3">
    <source>
        <dbReference type="ARBA" id="ARBA00023136"/>
    </source>
</evidence>
<protein>
    <recommendedName>
        <fullName evidence="7">WAT1-related protein</fullName>
    </recommendedName>
</protein>
<dbReference type="GO" id="GO:0016020">
    <property type="term" value="C:membrane"/>
    <property type="evidence" value="ECO:0007669"/>
    <property type="project" value="InterPro"/>
</dbReference>